<protein>
    <recommendedName>
        <fullName evidence="2">Homeodomain phBC6A51-type domain-containing protein</fullName>
    </recommendedName>
</protein>
<evidence type="ECO:0008006" key="2">
    <source>
        <dbReference type="Google" id="ProtNLM"/>
    </source>
</evidence>
<name>X0VLV7_9ZZZZ</name>
<dbReference type="AlphaFoldDB" id="X0VLV7"/>
<dbReference type="Gene3D" id="1.10.10.60">
    <property type="entry name" value="Homeodomain-like"/>
    <property type="match status" value="1"/>
</dbReference>
<accession>X0VLV7</accession>
<gene>
    <name evidence="1" type="ORF">S01H1_54701</name>
</gene>
<sequence>KIGVSRETVNRWHQQEQFVNALHELAYLMIKHEWPEIVKSGLGLAKKGNIAWAKWLAELAGLYQPDMLTVKHTGEVDHKHSGIIDVAEWDSAETKAVIGEVRRLKAGRARTANTN</sequence>
<evidence type="ECO:0000313" key="1">
    <source>
        <dbReference type="EMBL" id="GAG19334.1"/>
    </source>
</evidence>
<proteinExistence type="predicted"/>
<organism evidence="1">
    <name type="scientific">marine sediment metagenome</name>
    <dbReference type="NCBI Taxonomy" id="412755"/>
    <lineage>
        <taxon>unclassified sequences</taxon>
        <taxon>metagenomes</taxon>
        <taxon>ecological metagenomes</taxon>
    </lineage>
</organism>
<reference evidence="1" key="1">
    <citation type="journal article" date="2014" name="Front. Microbiol.">
        <title>High frequency of phylogenetically diverse reductive dehalogenase-homologous genes in deep subseafloor sedimentary metagenomes.</title>
        <authorList>
            <person name="Kawai M."/>
            <person name="Futagami T."/>
            <person name="Toyoda A."/>
            <person name="Takaki Y."/>
            <person name="Nishi S."/>
            <person name="Hori S."/>
            <person name="Arai W."/>
            <person name="Tsubouchi T."/>
            <person name="Morono Y."/>
            <person name="Uchiyama I."/>
            <person name="Ito T."/>
            <person name="Fujiyama A."/>
            <person name="Inagaki F."/>
            <person name="Takami H."/>
        </authorList>
    </citation>
    <scope>NUCLEOTIDE SEQUENCE</scope>
    <source>
        <strain evidence="1">Expedition CK06-06</strain>
    </source>
</reference>
<feature type="non-terminal residue" evidence="1">
    <location>
        <position position="1"/>
    </location>
</feature>
<comment type="caution">
    <text evidence="1">The sequence shown here is derived from an EMBL/GenBank/DDBJ whole genome shotgun (WGS) entry which is preliminary data.</text>
</comment>
<dbReference type="EMBL" id="BARS01035507">
    <property type="protein sequence ID" value="GAG19334.1"/>
    <property type="molecule type" value="Genomic_DNA"/>
</dbReference>